<dbReference type="Pfam" id="PF21212">
    <property type="entry name" value="Dimerisation2-like_dom"/>
    <property type="match status" value="1"/>
</dbReference>
<protein>
    <submittedName>
        <fullName evidence="6">O-methyltransferase</fullName>
    </submittedName>
</protein>
<comment type="caution">
    <text evidence="6">The sequence shown here is derived from an EMBL/GenBank/DDBJ whole genome shotgun (WGS) entry which is preliminary data.</text>
</comment>
<name>A0AA37RWI5_9GAMM</name>
<dbReference type="InterPro" id="IPR049480">
    <property type="entry name" value="BVU_1015-like_N"/>
</dbReference>
<proteinExistence type="predicted"/>
<dbReference type="Gene3D" id="1.20.58.1390">
    <property type="match status" value="1"/>
</dbReference>
<organism evidence="6 7">
    <name type="scientific">Paraferrimonas sedimenticola</name>
    <dbReference type="NCBI Taxonomy" id="375674"/>
    <lineage>
        <taxon>Bacteria</taxon>
        <taxon>Pseudomonadati</taxon>
        <taxon>Pseudomonadota</taxon>
        <taxon>Gammaproteobacteria</taxon>
        <taxon>Alteromonadales</taxon>
        <taxon>Ferrimonadaceae</taxon>
        <taxon>Paraferrimonas</taxon>
    </lineage>
</organism>
<gene>
    <name evidence="6" type="ORF">GCM10007895_23310</name>
</gene>
<evidence type="ECO:0000313" key="7">
    <source>
        <dbReference type="Proteomes" id="UP001161422"/>
    </source>
</evidence>
<feature type="domain" description="BVU-1015-like N-terminal dimerisation-like" evidence="5">
    <location>
        <begin position="38"/>
        <end position="108"/>
    </location>
</feature>
<reference evidence="6" key="2">
    <citation type="submission" date="2023-01" db="EMBL/GenBank/DDBJ databases">
        <title>Draft genome sequence of Paraferrimonas sedimenticola strain NBRC 101628.</title>
        <authorList>
            <person name="Sun Q."/>
            <person name="Mori K."/>
        </authorList>
    </citation>
    <scope>NUCLEOTIDE SEQUENCE</scope>
    <source>
        <strain evidence="6">NBRC 101628</strain>
    </source>
</reference>
<dbReference type="PROSITE" id="PS51683">
    <property type="entry name" value="SAM_OMT_II"/>
    <property type="match status" value="1"/>
</dbReference>
<sequence length="375" mass="42053">MAKQCSSFESDNEKNKQEINEMKFYKNDSQTAVAAKESAQRLAFAPFAFHTARTLRDLGILKALQDFDEAGADSASLAQITGVSEYGVGVLLDMGLSAGLVTWEEKRYRLTKLGYYVDFDAMTIANMNFVADVCYQGLSELTESIRESKPAGLKHLGDWATVYEGLSQLQPEAKRSWFEFDHYYSDRSFPVLLETVFSQKTETLCDIGANTGKWTLQCCKHNSDVEVTMVDLPQQLKVALENTSKAGFQSRVQAKACDLLESSNRLPKGLDVYWMSQFLDCFSKQEIVSILSRVRQAMRPDSRVFILELFPDCQEFESSSYAMNATSLYFTTIANGNSRFYMSHEFLPLIEAAGLKVKKQSHGIGLGHSLLECGI</sequence>
<dbReference type="Gene3D" id="3.40.50.150">
    <property type="entry name" value="Vaccinia Virus protein VP39"/>
    <property type="match status" value="1"/>
</dbReference>
<dbReference type="InterPro" id="IPR036388">
    <property type="entry name" value="WH-like_DNA-bd_sf"/>
</dbReference>
<evidence type="ECO:0000256" key="3">
    <source>
        <dbReference type="ARBA" id="ARBA00022691"/>
    </source>
</evidence>
<dbReference type="InterPro" id="IPR016461">
    <property type="entry name" value="COMT-like"/>
</dbReference>
<dbReference type="PANTHER" id="PTHR43712:SF2">
    <property type="entry name" value="O-METHYLTRANSFERASE CICE"/>
    <property type="match status" value="1"/>
</dbReference>
<evidence type="ECO:0000259" key="4">
    <source>
        <dbReference type="Pfam" id="PF00891"/>
    </source>
</evidence>
<evidence type="ECO:0000256" key="2">
    <source>
        <dbReference type="ARBA" id="ARBA00022679"/>
    </source>
</evidence>
<keyword evidence="7" id="KW-1185">Reference proteome</keyword>
<feature type="domain" description="O-methyltransferase C-terminal" evidence="4">
    <location>
        <begin position="193"/>
        <end position="354"/>
    </location>
</feature>
<evidence type="ECO:0000313" key="6">
    <source>
        <dbReference type="EMBL" id="GLP97025.1"/>
    </source>
</evidence>
<dbReference type="InterPro" id="IPR029063">
    <property type="entry name" value="SAM-dependent_MTases_sf"/>
</dbReference>
<keyword evidence="3" id="KW-0949">S-adenosyl-L-methionine</keyword>
<keyword evidence="1" id="KW-0489">Methyltransferase</keyword>
<dbReference type="InterPro" id="IPR036390">
    <property type="entry name" value="WH_DNA-bd_sf"/>
</dbReference>
<dbReference type="Pfam" id="PF00891">
    <property type="entry name" value="Methyltransf_2"/>
    <property type="match status" value="1"/>
</dbReference>
<dbReference type="InterPro" id="IPR001077">
    <property type="entry name" value="COMT_C"/>
</dbReference>
<dbReference type="GO" id="GO:0008171">
    <property type="term" value="F:O-methyltransferase activity"/>
    <property type="evidence" value="ECO:0007669"/>
    <property type="project" value="InterPro"/>
</dbReference>
<accession>A0AA37RWI5</accession>
<keyword evidence="2" id="KW-0808">Transferase</keyword>
<evidence type="ECO:0000259" key="5">
    <source>
        <dbReference type="Pfam" id="PF21212"/>
    </source>
</evidence>
<dbReference type="EMBL" id="BSNC01000005">
    <property type="protein sequence ID" value="GLP97025.1"/>
    <property type="molecule type" value="Genomic_DNA"/>
</dbReference>
<dbReference type="PANTHER" id="PTHR43712">
    <property type="entry name" value="PUTATIVE (AFU_ORTHOLOGUE AFUA_4G14580)-RELATED"/>
    <property type="match status" value="1"/>
</dbReference>
<dbReference type="SUPFAM" id="SSF53335">
    <property type="entry name" value="S-adenosyl-L-methionine-dependent methyltransferases"/>
    <property type="match status" value="1"/>
</dbReference>
<dbReference type="Gene3D" id="1.10.10.10">
    <property type="entry name" value="Winged helix-like DNA-binding domain superfamily/Winged helix DNA-binding domain"/>
    <property type="match status" value="1"/>
</dbReference>
<reference evidence="6" key="1">
    <citation type="journal article" date="2014" name="Int. J. Syst. Evol. Microbiol.">
        <title>Complete genome sequence of Corynebacterium casei LMG S-19264T (=DSM 44701T), isolated from a smear-ripened cheese.</title>
        <authorList>
            <consortium name="US DOE Joint Genome Institute (JGI-PGF)"/>
            <person name="Walter F."/>
            <person name="Albersmeier A."/>
            <person name="Kalinowski J."/>
            <person name="Ruckert C."/>
        </authorList>
    </citation>
    <scope>NUCLEOTIDE SEQUENCE</scope>
    <source>
        <strain evidence="6">NBRC 101628</strain>
    </source>
</reference>
<dbReference type="Proteomes" id="UP001161422">
    <property type="component" value="Unassembled WGS sequence"/>
</dbReference>
<evidence type="ECO:0000256" key="1">
    <source>
        <dbReference type="ARBA" id="ARBA00022603"/>
    </source>
</evidence>
<dbReference type="GO" id="GO:0032259">
    <property type="term" value="P:methylation"/>
    <property type="evidence" value="ECO:0007669"/>
    <property type="project" value="UniProtKB-KW"/>
</dbReference>
<dbReference type="SUPFAM" id="SSF46785">
    <property type="entry name" value="Winged helix' DNA-binding domain"/>
    <property type="match status" value="1"/>
</dbReference>
<dbReference type="AlphaFoldDB" id="A0AA37RWI5"/>